<reference evidence="3 4" key="2">
    <citation type="submission" date="2016-10" db="EMBL/GenBank/DDBJ databases">
        <authorList>
            <person name="Varghese N."/>
            <person name="Submissions S."/>
        </authorList>
    </citation>
    <scope>NUCLEOTIDE SEQUENCE [LARGE SCALE GENOMIC DNA]</scope>
    <source>
        <strain evidence="1 4">CDM_1</strain>
        <strain evidence="3">CDM_6</strain>
    </source>
</reference>
<dbReference type="Proteomes" id="UP000324021">
    <property type="component" value="Unassembled WGS sequence"/>
</dbReference>
<dbReference type="RefSeq" id="WP_092933499.1">
    <property type="nucleotide sequence ID" value="NZ_FMZP01000012.1"/>
</dbReference>
<organism evidence="2 3">
    <name type="scientific">Natrinema hispanicum</name>
    <dbReference type="NCBI Taxonomy" id="392421"/>
    <lineage>
        <taxon>Archaea</taxon>
        <taxon>Methanobacteriati</taxon>
        <taxon>Methanobacteriota</taxon>
        <taxon>Stenosarchaea group</taxon>
        <taxon>Halobacteria</taxon>
        <taxon>Halobacteriales</taxon>
        <taxon>Natrialbaceae</taxon>
        <taxon>Natrinema</taxon>
    </lineage>
</organism>
<sequence length="132" mass="14636">MGTKQEPIPPEALPPGWGLAKLDDDRFVYRHGNPVIELIADSTHPDRSHPALGLCRCWELRYQLFLTDSTIARSIAHVSTRQAALDGLLECMHSIHEAADTAIDPVAVEAILDRVSFSELVPDEASSPDRRR</sequence>
<keyword evidence="3" id="KW-1185">Reference proteome</keyword>
<name>A0A1I0H3M6_9EURY</name>
<evidence type="ECO:0000313" key="2">
    <source>
        <dbReference type="EMBL" id="SET77436.1"/>
    </source>
</evidence>
<gene>
    <name evidence="2" type="ORF">SAMN04488694_11262</name>
    <name evidence="1" type="ORF">SAMN05192552_101259</name>
</gene>
<dbReference type="Proteomes" id="UP000199320">
    <property type="component" value="Unassembled WGS sequence"/>
</dbReference>
<evidence type="ECO:0000313" key="3">
    <source>
        <dbReference type="Proteomes" id="UP000199320"/>
    </source>
</evidence>
<dbReference type="EMBL" id="FMZP01000012">
    <property type="protein sequence ID" value="SDD08981.1"/>
    <property type="molecule type" value="Genomic_DNA"/>
</dbReference>
<dbReference type="EMBL" id="FOIC01000012">
    <property type="protein sequence ID" value="SET77436.1"/>
    <property type="molecule type" value="Genomic_DNA"/>
</dbReference>
<evidence type="ECO:0000313" key="1">
    <source>
        <dbReference type="EMBL" id="SDD08981.1"/>
    </source>
</evidence>
<reference evidence="2" key="1">
    <citation type="submission" date="2016-10" db="EMBL/GenBank/DDBJ databases">
        <authorList>
            <person name="de Groot N.N."/>
        </authorList>
    </citation>
    <scope>NUCLEOTIDE SEQUENCE [LARGE SCALE GENOMIC DNA]</scope>
    <source>
        <strain evidence="2">CDM_6</strain>
    </source>
</reference>
<accession>A0A1I0H3M6</accession>
<protein>
    <submittedName>
        <fullName evidence="2">Uncharacterized protein</fullName>
    </submittedName>
</protein>
<dbReference type="AlphaFoldDB" id="A0A1I0H3M6"/>
<proteinExistence type="predicted"/>
<evidence type="ECO:0000313" key="4">
    <source>
        <dbReference type="Proteomes" id="UP000324021"/>
    </source>
</evidence>
<dbReference type="OrthoDB" id="270718at2157"/>